<reference evidence="1 2" key="1">
    <citation type="journal article" date="2014" name="Genome Announc.">
        <title>Draft Genome Sequence of Lysobacter capsici AZ78, a Bacterium Antagonistic to Plant-Pathogenic Oomycetes.</title>
        <authorList>
            <person name="Puopolo G."/>
            <person name="Sonego P."/>
            <person name="Engelen K."/>
            <person name="Pertot I."/>
        </authorList>
    </citation>
    <scope>NUCLEOTIDE SEQUENCE [LARGE SCALE GENOMIC DNA]</scope>
    <source>
        <strain evidence="1 2">AZ78</strain>
    </source>
</reference>
<sequence>MQSFFEHPHASTPLSVSAYIAIEFAEPIAIRKHRSPDYPRTMSLDLSYCGFTLPGGALGLIDRYRLPRVSPPHALLDWSRRISEAEYLELIGPPDLDALAAKHRSLRFQLDWRKEPGHENHYGQVENVFALIEEFRYGNRALSYTLTVSDMG</sequence>
<evidence type="ECO:0000313" key="1">
    <source>
        <dbReference type="EMBL" id="KWS03320.1"/>
    </source>
</evidence>
<comment type="caution">
    <text evidence="1">The sequence shown here is derived from an EMBL/GenBank/DDBJ whole genome shotgun (WGS) entry which is preliminary data.</text>
</comment>
<keyword evidence="2" id="KW-1185">Reference proteome</keyword>
<evidence type="ECO:0000313" key="2">
    <source>
        <dbReference type="Proteomes" id="UP000023435"/>
    </source>
</evidence>
<protein>
    <submittedName>
        <fullName evidence="1">Uncharacterized protein</fullName>
    </submittedName>
</protein>
<organism evidence="1 2">
    <name type="scientific">Lysobacter capsici AZ78</name>
    <dbReference type="NCBI Taxonomy" id="1444315"/>
    <lineage>
        <taxon>Bacteria</taxon>
        <taxon>Pseudomonadati</taxon>
        <taxon>Pseudomonadota</taxon>
        <taxon>Gammaproteobacteria</taxon>
        <taxon>Lysobacterales</taxon>
        <taxon>Lysobacteraceae</taxon>
        <taxon>Lysobacter</taxon>
    </lineage>
</organism>
<gene>
    <name evidence="1" type="ORF">AZ78_0866</name>
</gene>
<dbReference type="EMBL" id="JAJA02000001">
    <property type="protein sequence ID" value="KWS03320.1"/>
    <property type="molecule type" value="Genomic_DNA"/>
</dbReference>
<proteinExistence type="predicted"/>
<accession>A0A120AFP3</accession>
<dbReference type="Proteomes" id="UP000023435">
    <property type="component" value="Unassembled WGS sequence"/>
</dbReference>
<dbReference type="AlphaFoldDB" id="A0A120AFP3"/>
<name>A0A120AFP3_9GAMM</name>